<dbReference type="STRING" id="65357.A0A024GHH5"/>
<dbReference type="Proteomes" id="UP000053237">
    <property type="component" value="Unassembled WGS sequence"/>
</dbReference>
<keyword evidence="2 5" id="KW-0479">Metal-binding</keyword>
<dbReference type="GO" id="GO:0030091">
    <property type="term" value="P:protein repair"/>
    <property type="evidence" value="ECO:0007669"/>
    <property type="project" value="InterPro"/>
</dbReference>
<dbReference type="GO" id="GO:0033743">
    <property type="term" value="F:peptide-methionine (R)-S-oxide reductase activity"/>
    <property type="evidence" value="ECO:0007669"/>
    <property type="project" value="UniProtKB-EC"/>
</dbReference>
<feature type="domain" description="MsrB" evidence="6">
    <location>
        <begin position="57"/>
        <end position="178"/>
    </location>
</feature>
<dbReference type="EC" id="1.8.4.12" evidence="5"/>
<reference evidence="7 8" key="1">
    <citation type="submission" date="2012-05" db="EMBL/GenBank/DDBJ databases">
        <title>Recombination and specialization in a pathogen metapopulation.</title>
        <authorList>
            <person name="Gardiner A."/>
            <person name="Kemen E."/>
            <person name="Schultz-Larsen T."/>
            <person name="MacLean D."/>
            <person name="Van Oosterhout C."/>
            <person name="Jones J.D.G."/>
        </authorList>
    </citation>
    <scope>NUCLEOTIDE SEQUENCE [LARGE SCALE GENOMIC DNA]</scope>
    <source>
        <strain evidence="7 8">Ac Nc2</strain>
    </source>
</reference>
<dbReference type="InterPro" id="IPR011057">
    <property type="entry name" value="Mss4-like_sf"/>
</dbReference>
<evidence type="ECO:0000256" key="5">
    <source>
        <dbReference type="RuleBase" id="RU365044"/>
    </source>
</evidence>
<evidence type="ECO:0000256" key="2">
    <source>
        <dbReference type="ARBA" id="ARBA00022723"/>
    </source>
</evidence>
<dbReference type="Gene3D" id="2.170.150.20">
    <property type="entry name" value="Peptide methionine sulfoxide reductase"/>
    <property type="match status" value="1"/>
</dbReference>
<keyword evidence="8" id="KW-1185">Reference proteome</keyword>
<organism evidence="7 8">
    <name type="scientific">Albugo candida</name>
    <dbReference type="NCBI Taxonomy" id="65357"/>
    <lineage>
        <taxon>Eukaryota</taxon>
        <taxon>Sar</taxon>
        <taxon>Stramenopiles</taxon>
        <taxon>Oomycota</taxon>
        <taxon>Peronosporomycetes</taxon>
        <taxon>Albuginales</taxon>
        <taxon>Albuginaceae</taxon>
        <taxon>Albugo</taxon>
    </lineage>
</organism>
<dbReference type="NCBIfam" id="TIGR00357">
    <property type="entry name" value="peptide-methionine (R)-S-oxide reductase MsrB"/>
    <property type="match status" value="1"/>
</dbReference>
<dbReference type="OrthoDB" id="44061at2759"/>
<sequence>MKLGQFVFVQQFVGNRWRQNQPLQRLCRVFCNEQQSDIRLGVRNMSTENKNVKEWTEQEWKTRLNPEQYRVLRLKGTELAGSGSYNKHYKEGTYLCAGCKMPVYTSETKFDSGCGWPAFYDAVPNAIKSIPDPDGRRIEIVCANCNGHMGHVFKNEGFPTPTDERHCVNSASLIFHAGESSKS</sequence>
<dbReference type="PANTHER" id="PTHR46081:SF8">
    <property type="entry name" value="PEPTIDE METHIONINE SULFOXIDE REDUCTASE 2"/>
    <property type="match status" value="1"/>
</dbReference>
<keyword evidence="4 5" id="KW-0560">Oxidoreductase</keyword>
<evidence type="ECO:0000313" key="8">
    <source>
        <dbReference type="Proteomes" id="UP000053237"/>
    </source>
</evidence>
<comment type="similarity">
    <text evidence="1 5">Belongs to the MsrB Met sulfoxide reductase family.</text>
</comment>
<evidence type="ECO:0000256" key="4">
    <source>
        <dbReference type="ARBA" id="ARBA00023002"/>
    </source>
</evidence>
<protein>
    <recommendedName>
        <fullName evidence="5">Peptide-methionine (R)-S-oxide reductase</fullName>
        <ecNumber evidence="5">1.8.4.12</ecNumber>
    </recommendedName>
</protein>
<keyword evidence="3 5" id="KW-0862">Zinc</keyword>
<comment type="cofactor">
    <cofactor evidence="5">
        <name>Zn(2+)</name>
        <dbReference type="ChEBI" id="CHEBI:29105"/>
    </cofactor>
    <text evidence="5">Binds 1 zinc ion per subunit.</text>
</comment>
<dbReference type="GO" id="GO:0046872">
    <property type="term" value="F:metal ion binding"/>
    <property type="evidence" value="ECO:0007669"/>
    <property type="project" value="UniProtKB-KW"/>
</dbReference>
<dbReference type="PROSITE" id="PS51790">
    <property type="entry name" value="MSRB"/>
    <property type="match status" value="1"/>
</dbReference>
<comment type="catalytic activity">
    <reaction evidence="5">
        <text>L-methionyl-[protein] + [thioredoxin]-disulfide + H2O = L-methionyl-(R)-S-oxide-[protein] + [thioredoxin]-dithiol</text>
        <dbReference type="Rhea" id="RHEA:24164"/>
        <dbReference type="Rhea" id="RHEA-COMP:10698"/>
        <dbReference type="Rhea" id="RHEA-COMP:10700"/>
        <dbReference type="Rhea" id="RHEA-COMP:12313"/>
        <dbReference type="Rhea" id="RHEA-COMP:12314"/>
        <dbReference type="ChEBI" id="CHEBI:15377"/>
        <dbReference type="ChEBI" id="CHEBI:16044"/>
        <dbReference type="ChEBI" id="CHEBI:29950"/>
        <dbReference type="ChEBI" id="CHEBI:45764"/>
        <dbReference type="ChEBI" id="CHEBI:50058"/>
        <dbReference type="EC" id="1.8.4.12"/>
    </reaction>
</comment>
<dbReference type="InterPro" id="IPR028427">
    <property type="entry name" value="Met_Sox_Rdtase_MsrB"/>
</dbReference>
<dbReference type="PANTHER" id="PTHR46081">
    <property type="entry name" value="PEPTIDE METHIONINE SULFOXIDE REDUCTASE 2"/>
    <property type="match status" value="1"/>
</dbReference>
<evidence type="ECO:0000313" key="7">
    <source>
        <dbReference type="EMBL" id="CCI46225.1"/>
    </source>
</evidence>
<dbReference type="GO" id="GO:0006979">
    <property type="term" value="P:response to oxidative stress"/>
    <property type="evidence" value="ECO:0007669"/>
    <property type="project" value="InterPro"/>
</dbReference>
<proteinExistence type="inferred from homology"/>
<dbReference type="InterPro" id="IPR002579">
    <property type="entry name" value="Met_Sox_Rdtase_MsrB_dom"/>
</dbReference>
<evidence type="ECO:0000259" key="6">
    <source>
        <dbReference type="PROSITE" id="PS51790"/>
    </source>
</evidence>
<dbReference type="SUPFAM" id="SSF51316">
    <property type="entry name" value="Mss4-like"/>
    <property type="match status" value="1"/>
</dbReference>
<evidence type="ECO:0000256" key="3">
    <source>
        <dbReference type="ARBA" id="ARBA00022833"/>
    </source>
</evidence>
<comment type="caution">
    <text evidence="7">The sequence shown here is derived from an EMBL/GenBank/DDBJ whole genome shotgun (WGS) entry which is preliminary data.</text>
</comment>
<dbReference type="EMBL" id="CAIX01000120">
    <property type="protein sequence ID" value="CCI46225.1"/>
    <property type="molecule type" value="Genomic_DNA"/>
</dbReference>
<accession>A0A024GHH5</accession>
<gene>
    <name evidence="7" type="ORF">BN9_071540</name>
</gene>
<dbReference type="AlphaFoldDB" id="A0A024GHH5"/>
<evidence type="ECO:0000256" key="1">
    <source>
        <dbReference type="ARBA" id="ARBA00007174"/>
    </source>
</evidence>
<name>A0A024GHH5_9STRA</name>
<dbReference type="InParanoid" id="A0A024GHH5"/>
<dbReference type="Pfam" id="PF01641">
    <property type="entry name" value="SelR"/>
    <property type="match status" value="1"/>
</dbReference>